<dbReference type="AlphaFoldDB" id="A0A0R3VSA0"/>
<evidence type="ECO:0000256" key="2">
    <source>
        <dbReference type="SAM" id="SignalP"/>
    </source>
</evidence>
<keyword evidence="4" id="KW-1185">Reference proteome</keyword>
<reference evidence="3 4" key="2">
    <citation type="submission" date="2018-11" db="EMBL/GenBank/DDBJ databases">
        <authorList>
            <consortium name="Pathogen Informatics"/>
        </authorList>
    </citation>
    <scope>NUCLEOTIDE SEQUENCE [LARGE SCALE GENOMIC DNA]</scope>
</reference>
<feature type="region of interest" description="Disordered" evidence="1">
    <location>
        <begin position="86"/>
        <end position="112"/>
    </location>
</feature>
<evidence type="ECO:0000313" key="5">
    <source>
        <dbReference type="WBParaSite" id="TASK_0000001501-mRNA-1"/>
    </source>
</evidence>
<evidence type="ECO:0000313" key="4">
    <source>
        <dbReference type="Proteomes" id="UP000282613"/>
    </source>
</evidence>
<organism evidence="5">
    <name type="scientific">Taenia asiatica</name>
    <name type="common">Asian tapeworm</name>
    <dbReference type="NCBI Taxonomy" id="60517"/>
    <lineage>
        <taxon>Eukaryota</taxon>
        <taxon>Metazoa</taxon>
        <taxon>Spiralia</taxon>
        <taxon>Lophotrochozoa</taxon>
        <taxon>Platyhelminthes</taxon>
        <taxon>Cestoda</taxon>
        <taxon>Eucestoda</taxon>
        <taxon>Cyclophyllidea</taxon>
        <taxon>Taeniidae</taxon>
        <taxon>Taenia</taxon>
    </lineage>
</organism>
<evidence type="ECO:0000256" key="1">
    <source>
        <dbReference type="SAM" id="MobiDB-lite"/>
    </source>
</evidence>
<dbReference type="WBParaSite" id="TASK_0000001501-mRNA-1">
    <property type="protein sequence ID" value="TASK_0000001501-mRNA-1"/>
    <property type="gene ID" value="TASK_0000001501"/>
</dbReference>
<evidence type="ECO:0000313" key="3">
    <source>
        <dbReference type="EMBL" id="VDK20027.1"/>
    </source>
</evidence>
<dbReference type="EMBL" id="UYRS01000001">
    <property type="protein sequence ID" value="VDK20027.1"/>
    <property type="molecule type" value="Genomic_DNA"/>
</dbReference>
<accession>A0A0R3VSA0</accession>
<reference evidence="5" key="1">
    <citation type="submission" date="2016-04" db="UniProtKB">
        <authorList>
            <consortium name="WormBaseParasite"/>
        </authorList>
    </citation>
    <scope>IDENTIFICATION</scope>
</reference>
<keyword evidence="2" id="KW-0732">Signal</keyword>
<dbReference type="Proteomes" id="UP000282613">
    <property type="component" value="Unassembled WGS sequence"/>
</dbReference>
<dbReference type="OrthoDB" id="6256523at2759"/>
<feature type="signal peptide" evidence="2">
    <location>
        <begin position="1"/>
        <end position="24"/>
    </location>
</feature>
<proteinExistence type="predicted"/>
<protein>
    <submittedName>
        <fullName evidence="5">Gliomedin</fullName>
    </submittedName>
</protein>
<sequence length="303" mass="34286">MKWYLIHLQLIVTASLMQVPPTHTSKFDYETVSTSSTKSRGRTSQTALTECHLQVECTAPQSSHLTSNDSESLGMVRKIRIPVRAARGPQGPRGIRGPVGPPGPPGFSPEINEDVVTNGRVKRRVTSQRLPSYTPPERHFIVWKLEEQKDYEDIHILELRLGAHGFSDRLASLEDFAGTCSIEMVRPNASGAPYCFSLESMLPELISTSVGIVIDWDAIEGTTADEIWRAFQHRLVDETIFRPVVAAYSAQFRSAEALSAWQRNLQDNTRRRDSERNVGYTQRPLDIQFTLLLIFVWLWMKSF</sequence>
<dbReference type="Gene3D" id="1.20.5.320">
    <property type="entry name" value="6-Phosphogluconate Dehydrogenase, domain 3"/>
    <property type="match status" value="1"/>
</dbReference>
<gene>
    <name evidence="3" type="ORF">TASK_LOCUS16</name>
</gene>
<name>A0A0R3VSA0_TAEAS</name>
<feature type="compositionally biased region" description="Low complexity" evidence="1">
    <location>
        <begin position="86"/>
        <end position="98"/>
    </location>
</feature>
<feature type="chain" id="PRO_5043132358" evidence="2">
    <location>
        <begin position="25"/>
        <end position="303"/>
    </location>
</feature>